<comment type="caution">
    <text evidence="2">The sequence shown here is derived from an EMBL/GenBank/DDBJ whole genome shotgun (WGS) entry which is preliminary data.</text>
</comment>
<reference evidence="3" key="1">
    <citation type="journal article" date="2019" name="Int. J. Syst. Evol. Microbiol.">
        <title>The Global Catalogue of Microorganisms (GCM) 10K type strain sequencing project: providing services to taxonomists for standard genome sequencing and annotation.</title>
        <authorList>
            <consortium name="The Broad Institute Genomics Platform"/>
            <consortium name="The Broad Institute Genome Sequencing Center for Infectious Disease"/>
            <person name="Wu L."/>
            <person name="Ma J."/>
        </authorList>
    </citation>
    <scope>NUCLEOTIDE SEQUENCE [LARGE SCALE GENOMIC DNA]</scope>
    <source>
        <strain evidence="3">CGMCC 4.7643</strain>
    </source>
</reference>
<feature type="chain" id="PRO_5045655100" description="Secreted protein" evidence="1">
    <location>
        <begin position="29"/>
        <end position="105"/>
    </location>
</feature>
<keyword evidence="3" id="KW-1185">Reference proteome</keyword>
<evidence type="ECO:0000313" key="2">
    <source>
        <dbReference type="EMBL" id="MFD2465670.1"/>
    </source>
</evidence>
<feature type="signal peptide" evidence="1">
    <location>
        <begin position="1"/>
        <end position="28"/>
    </location>
</feature>
<keyword evidence="1" id="KW-0732">Signal</keyword>
<proteinExistence type="predicted"/>
<name>A0ABW5GXT1_9PSEU</name>
<dbReference type="Proteomes" id="UP001597419">
    <property type="component" value="Unassembled WGS sequence"/>
</dbReference>
<evidence type="ECO:0000313" key="3">
    <source>
        <dbReference type="Proteomes" id="UP001597419"/>
    </source>
</evidence>
<sequence length="105" mass="10828">MTVICAAAPRHRSILLLLIAAFFLFADATPELPDGPGGAAGKSAVFTAQAVSHAVAAHPVPPVDVPREVVVPADRDGFGEPRVQRAPVVVRRPAHAAEARAPPTA</sequence>
<dbReference type="EMBL" id="JBHUKU010000036">
    <property type="protein sequence ID" value="MFD2465670.1"/>
    <property type="molecule type" value="Genomic_DNA"/>
</dbReference>
<organism evidence="2 3">
    <name type="scientific">Amycolatopsis samaneae</name>
    <dbReference type="NCBI Taxonomy" id="664691"/>
    <lineage>
        <taxon>Bacteria</taxon>
        <taxon>Bacillati</taxon>
        <taxon>Actinomycetota</taxon>
        <taxon>Actinomycetes</taxon>
        <taxon>Pseudonocardiales</taxon>
        <taxon>Pseudonocardiaceae</taxon>
        <taxon>Amycolatopsis</taxon>
    </lineage>
</organism>
<gene>
    <name evidence="2" type="ORF">ACFSYJ_44175</name>
</gene>
<accession>A0ABW5GXT1</accession>
<dbReference type="RefSeq" id="WP_345408624.1">
    <property type="nucleotide sequence ID" value="NZ_BAABHG010000029.1"/>
</dbReference>
<protein>
    <recommendedName>
        <fullName evidence="4">Secreted protein</fullName>
    </recommendedName>
</protein>
<evidence type="ECO:0000256" key="1">
    <source>
        <dbReference type="SAM" id="SignalP"/>
    </source>
</evidence>
<evidence type="ECO:0008006" key="4">
    <source>
        <dbReference type="Google" id="ProtNLM"/>
    </source>
</evidence>